<comment type="caution">
    <text evidence="1">The sequence shown here is derived from an EMBL/GenBank/DDBJ whole genome shotgun (WGS) entry which is preliminary data.</text>
</comment>
<accession>A0A0V0RUQ4</accession>
<dbReference type="Proteomes" id="UP000054630">
    <property type="component" value="Unassembled WGS sequence"/>
</dbReference>
<keyword evidence="2" id="KW-1185">Reference proteome</keyword>
<sequence>MHRMINRKIKTALCNSSTQMITLAEIIEKKELRLDQHADLAVDNIEECKAQTKIKMGHYILKDLGAISECQYLCILK</sequence>
<evidence type="ECO:0000313" key="2">
    <source>
        <dbReference type="Proteomes" id="UP000054630"/>
    </source>
</evidence>
<dbReference type="STRING" id="6336.A0A0V0RUQ4"/>
<dbReference type="OrthoDB" id="10463803at2759"/>
<gene>
    <name evidence="1" type="ORF">T07_11519</name>
</gene>
<dbReference type="EMBL" id="JYDL01000076">
    <property type="protein sequence ID" value="KRX18198.1"/>
    <property type="molecule type" value="Genomic_DNA"/>
</dbReference>
<name>A0A0V0RUQ4_9BILA</name>
<organism evidence="1 2">
    <name type="scientific">Trichinella nelsoni</name>
    <dbReference type="NCBI Taxonomy" id="6336"/>
    <lineage>
        <taxon>Eukaryota</taxon>
        <taxon>Metazoa</taxon>
        <taxon>Ecdysozoa</taxon>
        <taxon>Nematoda</taxon>
        <taxon>Enoplea</taxon>
        <taxon>Dorylaimia</taxon>
        <taxon>Trichinellida</taxon>
        <taxon>Trichinellidae</taxon>
        <taxon>Trichinella</taxon>
    </lineage>
</organism>
<reference evidence="1 2" key="1">
    <citation type="submission" date="2015-01" db="EMBL/GenBank/DDBJ databases">
        <title>Evolution of Trichinella species and genotypes.</title>
        <authorList>
            <person name="Korhonen P.K."/>
            <person name="Edoardo P."/>
            <person name="Giuseppe L.R."/>
            <person name="Gasser R.B."/>
        </authorList>
    </citation>
    <scope>NUCLEOTIDE SEQUENCE [LARGE SCALE GENOMIC DNA]</scope>
    <source>
        <strain evidence="1">ISS37</strain>
    </source>
</reference>
<dbReference type="AlphaFoldDB" id="A0A0V0RUQ4"/>
<proteinExistence type="predicted"/>
<evidence type="ECO:0000313" key="1">
    <source>
        <dbReference type="EMBL" id="KRX18198.1"/>
    </source>
</evidence>
<protein>
    <submittedName>
        <fullName evidence="1">Uncharacterized protein</fullName>
    </submittedName>
</protein>